<comment type="similarity">
    <text evidence="2 6">Belongs to the plant self-incompatibility (S1) protein family.</text>
</comment>
<evidence type="ECO:0000256" key="4">
    <source>
        <dbReference type="ARBA" id="ARBA00022525"/>
    </source>
</evidence>
<keyword evidence="8" id="KW-1185">Reference proteome</keyword>
<evidence type="ECO:0000256" key="5">
    <source>
        <dbReference type="ARBA" id="ARBA00022729"/>
    </source>
</evidence>
<proteinExistence type="inferred from homology"/>
<evidence type="ECO:0000256" key="3">
    <source>
        <dbReference type="ARBA" id="ARBA00022471"/>
    </source>
</evidence>
<keyword evidence="5 6" id="KW-0732">Signal</keyword>
<reference evidence="7" key="1">
    <citation type="submission" date="2022-04" db="EMBL/GenBank/DDBJ databases">
        <title>A functionally conserved STORR gene fusion in Papaver species that diverged 16.8 million years ago.</title>
        <authorList>
            <person name="Catania T."/>
        </authorList>
    </citation>
    <scope>NUCLEOTIDE SEQUENCE</scope>
    <source>
        <strain evidence="7">S-188037</strain>
    </source>
</reference>
<organism evidence="7 8">
    <name type="scientific">Papaver atlanticum</name>
    <dbReference type="NCBI Taxonomy" id="357466"/>
    <lineage>
        <taxon>Eukaryota</taxon>
        <taxon>Viridiplantae</taxon>
        <taxon>Streptophyta</taxon>
        <taxon>Embryophyta</taxon>
        <taxon>Tracheophyta</taxon>
        <taxon>Spermatophyta</taxon>
        <taxon>Magnoliopsida</taxon>
        <taxon>Ranunculales</taxon>
        <taxon>Papaveraceae</taxon>
        <taxon>Papaveroideae</taxon>
        <taxon>Papaver</taxon>
    </lineage>
</organism>
<evidence type="ECO:0000256" key="6">
    <source>
        <dbReference type="RuleBase" id="RU367044"/>
    </source>
</evidence>
<dbReference type="EMBL" id="JAJJMB010010543">
    <property type="protein sequence ID" value="KAI3907971.1"/>
    <property type="molecule type" value="Genomic_DNA"/>
</dbReference>
<evidence type="ECO:0000313" key="8">
    <source>
        <dbReference type="Proteomes" id="UP001202328"/>
    </source>
</evidence>
<protein>
    <recommendedName>
        <fullName evidence="6">S-protein homolog</fullName>
    </recommendedName>
</protein>
<comment type="subcellular location">
    <subcellularLocation>
        <location evidence="1 6">Secreted</location>
    </subcellularLocation>
</comment>
<evidence type="ECO:0000313" key="7">
    <source>
        <dbReference type="EMBL" id="KAI3907971.1"/>
    </source>
</evidence>
<feature type="chain" id="PRO_5041775784" description="S-protein homolog" evidence="6">
    <location>
        <begin position="27"/>
        <end position="145"/>
    </location>
</feature>
<comment type="caution">
    <text evidence="7">The sequence shown here is derived from an EMBL/GenBank/DDBJ whole genome shotgun (WGS) entry which is preliminary data.</text>
</comment>
<dbReference type="GO" id="GO:0060320">
    <property type="term" value="P:rejection of self pollen"/>
    <property type="evidence" value="ECO:0007669"/>
    <property type="project" value="UniProtKB-KW"/>
</dbReference>
<feature type="signal peptide" evidence="6">
    <location>
        <begin position="1"/>
        <end position="26"/>
    </location>
</feature>
<keyword evidence="3 6" id="KW-0713">Self-incompatibility</keyword>
<evidence type="ECO:0000256" key="1">
    <source>
        <dbReference type="ARBA" id="ARBA00004613"/>
    </source>
</evidence>
<dbReference type="AlphaFoldDB" id="A0AAD4SH90"/>
<gene>
    <name evidence="7" type="ORF">MKW98_003616</name>
</gene>
<keyword evidence="4 6" id="KW-0964">Secreted</keyword>
<sequence>MGANGYVNTSLLLLLVLLFLVSECASKTVVHIKNDIEGYEVSLDMHCWSYDDDLGPRSLHQGDEWHWEFNPSYTTTHFECNFRWYDNWDYKWKNGTSIVYDKDLFDDNYSVYCVGDCQYSARRDGFYLYRRDKSEWQKRNDWQVE</sequence>
<accession>A0AAD4SH90</accession>
<dbReference type="PANTHER" id="PTHR31232">
    <property type="match status" value="1"/>
</dbReference>
<dbReference type="Proteomes" id="UP001202328">
    <property type="component" value="Unassembled WGS sequence"/>
</dbReference>
<dbReference type="Pfam" id="PF05938">
    <property type="entry name" value="Self-incomp_S1"/>
    <property type="match status" value="1"/>
</dbReference>
<dbReference type="InterPro" id="IPR010264">
    <property type="entry name" value="Self-incomp_S1"/>
</dbReference>
<name>A0AAD4SH90_9MAGN</name>
<evidence type="ECO:0000256" key="2">
    <source>
        <dbReference type="ARBA" id="ARBA00005581"/>
    </source>
</evidence>
<dbReference type="GO" id="GO:0005576">
    <property type="term" value="C:extracellular region"/>
    <property type="evidence" value="ECO:0007669"/>
    <property type="project" value="UniProtKB-SubCell"/>
</dbReference>
<dbReference type="PANTHER" id="PTHR31232:SF32">
    <property type="entry name" value="S-PROTEIN HOMOLOG"/>
    <property type="match status" value="1"/>
</dbReference>